<feature type="signal peptide" evidence="4">
    <location>
        <begin position="1"/>
        <end position="22"/>
    </location>
</feature>
<dbReference type="SUPFAM" id="SSF57302">
    <property type="entry name" value="Snake toxin-like"/>
    <property type="match status" value="1"/>
</dbReference>
<evidence type="ECO:0000313" key="5">
    <source>
        <dbReference type="EMBL" id="CAI5771093.1"/>
    </source>
</evidence>
<protein>
    <recommendedName>
        <fullName evidence="7">UPAR/Ly6 domain-containing protein</fullName>
    </recommendedName>
</protein>
<comment type="subcellular location">
    <subcellularLocation>
        <location evidence="1">Secreted</location>
    </subcellularLocation>
</comment>
<organism evidence="5 6">
    <name type="scientific">Podarcis lilfordi</name>
    <name type="common">Lilford's wall lizard</name>
    <dbReference type="NCBI Taxonomy" id="74358"/>
    <lineage>
        <taxon>Eukaryota</taxon>
        <taxon>Metazoa</taxon>
        <taxon>Chordata</taxon>
        <taxon>Craniata</taxon>
        <taxon>Vertebrata</taxon>
        <taxon>Euteleostomi</taxon>
        <taxon>Lepidosauria</taxon>
        <taxon>Squamata</taxon>
        <taxon>Bifurcata</taxon>
        <taxon>Unidentata</taxon>
        <taxon>Episquamata</taxon>
        <taxon>Laterata</taxon>
        <taxon>Lacertibaenia</taxon>
        <taxon>Lacertidae</taxon>
        <taxon>Podarcis</taxon>
    </lineage>
</organism>
<feature type="chain" id="PRO_5041261993" description="UPAR/Ly6 domain-containing protein" evidence="4">
    <location>
        <begin position="23"/>
        <end position="104"/>
    </location>
</feature>
<reference evidence="5" key="1">
    <citation type="submission" date="2022-12" db="EMBL/GenBank/DDBJ databases">
        <authorList>
            <person name="Alioto T."/>
            <person name="Alioto T."/>
            <person name="Gomez Garrido J."/>
        </authorList>
    </citation>
    <scope>NUCLEOTIDE SEQUENCE</scope>
</reference>
<proteinExistence type="predicted"/>
<dbReference type="AlphaFoldDB" id="A0AA35K691"/>
<sequence length="104" mass="11211">MSIPSQVLLAISVFLFLTPGDAIVCLHCITIIPEIPCNLQTCETKDGSPCMALLIYTNGKVSGKVLGCRKANSPKCGSIAYKPEIVTHYELHCCRGKDLCNGKL</sequence>
<evidence type="ECO:0000256" key="2">
    <source>
        <dbReference type="ARBA" id="ARBA00022525"/>
    </source>
</evidence>
<evidence type="ECO:0000256" key="1">
    <source>
        <dbReference type="ARBA" id="ARBA00004613"/>
    </source>
</evidence>
<keyword evidence="3" id="KW-1015">Disulfide bond</keyword>
<evidence type="ECO:0000256" key="4">
    <source>
        <dbReference type="SAM" id="SignalP"/>
    </source>
</evidence>
<dbReference type="EMBL" id="OX395128">
    <property type="protein sequence ID" value="CAI5771093.1"/>
    <property type="molecule type" value="Genomic_DNA"/>
</dbReference>
<dbReference type="InterPro" id="IPR045860">
    <property type="entry name" value="Snake_toxin-like_sf"/>
</dbReference>
<dbReference type="GO" id="GO:0005576">
    <property type="term" value="C:extracellular region"/>
    <property type="evidence" value="ECO:0007669"/>
    <property type="project" value="UniProtKB-SubCell"/>
</dbReference>
<keyword evidence="2" id="KW-0964">Secreted</keyword>
<keyword evidence="6" id="KW-1185">Reference proteome</keyword>
<gene>
    <name evidence="5" type="ORF">PODLI_1B035824</name>
</gene>
<keyword evidence="4" id="KW-0732">Signal</keyword>
<name>A0AA35K691_9SAUR</name>
<evidence type="ECO:0008006" key="7">
    <source>
        <dbReference type="Google" id="ProtNLM"/>
    </source>
</evidence>
<dbReference type="Proteomes" id="UP001178461">
    <property type="component" value="Chromosome 3"/>
</dbReference>
<evidence type="ECO:0000313" key="6">
    <source>
        <dbReference type="Proteomes" id="UP001178461"/>
    </source>
</evidence>
<accession>A0AA35K691</accession>
<evidence type="ECO:0000256" key="3">
    <source>
        <dbReference type="ARBA" id="ARBA00023157"/>
    </source>
</evidence>